<dbReference type="InterPro" id="IPR036388">
    <property type="entry name" value="WH-like_DNA-bd_sf"/>
</dbReference>
<dbReference type="Proteomes" id="UP000477722">
    <property type="component" value="Unassembled WGS sequence"/>
</dbReference>
<comment type="similarity">
    <text evidence="1 6">Belongs to the sigma-70 factor family. ECF subfamily.</text>
</comment>
<evidence type="ECO:0000313" key="10">
    <source>
        <dbReference type="Proteomes" id="UP000477722"/>
    </source>
</evidence>
<gene>
    <name evidence="9" type="ORF">G5C65_24010</name>
</gene>
<dbReference type="AlphaFoldDB" id="A0A6G4X3W6"/>
<keyword evidence="4 6" id="KW-0238">DNA-binding</keyword>
<proteinExistence type="inferred from homology"/>
<dbReference type="EMBL" id="JAAKZZ010000293">
    <property type="protein sequence ID" value="NGO71361.1"/>
    <property type="molecule type" value="Genomic_DNA"/>
</dbReference>
<organism evidence="9 10">
    <name type="scientific">Streptomyces boncukensis</name>
    <dbReference type="NCBI Taxonomy" id="2711219"/>
    <lineage>
        <taxon>Bacteria</taxon>
        <taxon>Bacillati</taxon>
        <taxon>Actinomycetota</taxon>
        <taxon>Actinomycetes</taxon>
        <taxon>Kitasatosporales</taxon>
        <taxon>Streptomycetaceae</taxon>
        <taxon>Streptomyces</taxon>
    </lineage>
</organism>
<name>A0A6G4X3W6_9ACTN</name>
<accession>A0A6G4X3W6</accession>
<dbReference type="Pfam" id="PF04542">
    <property type="entry name" value="Sigma70_r2"/>
    <property type="match status" value="1"/>
</dbReference>
<reference evidence="9 10" key="1">
    <citation type="submission" date="2020-02" db="EMBL/GenBank/DDBJ databases">
        <title>Whole-genome analyses of novel actinobacteria.</title>
        <authorList>
            <person name="Sahin N."/>
            <person name="Tatar D."/>
        </authorList>
    </citation>
    <scope>NUCLEOTIDE SEQUENCE [LARGE SCALE GENOMIC DNA]</scope>
    <source>
        <strain evidence="9 10">SB3404</strain>
    </source>
</reference>
<evidence type="ECO:0000256" key="3">
    <source>
        <dbReference type="ARBA" id="ARBA00023082"/>
    </source>
</evidence>
<feature type="domain" description="RNA polymerase sigma-70 region 2" evidence="7">
    <location>
        <begin position="35"/>
        <end position="92"/>
    </location>
</feature>
<dbReference type="Gene3D" id="1.10.1740.10">
    <property type="match status" value="1"/>
</dbReference>
<dbReference type="InterPro" id="IPR013325">
    <property type="entry name" value="RNA_pol_sigma_r2"/>
</dbReference>
<dbReference type="SUPFAM" id="SSF88946">
    <property type="entry name" value="Sigma2 domain of RNA polymerase sigma factors"/>
    <property type="match status" value="1"/>
</dbReference>
<keyword evidence="2 6" id="KW-0805">Transcription regulation</keyword>
<dbReference type="InterPro" id="IPR014284">
    <property type="entry name" value="RNA_pol_sigma-70_dom"/>
</dbReference>
<keyword evidence="3 6" id="KW-0731">Sigma factor</keyword>
<dbReference type="InterPro" id="IPR013249">
    <property type="entry name" value="RNA_pol_sigma70_r4_t2"/>
</dbReference>
<dbReference type="InterPro" id="IPR000838">
    <property type="entry name" value="RNA_pol_sigma70_ECF_CS"/>
</dbReference>
<dbReference type="InterPro" id="IPR013324">
    <property type="entry name" value="RNA_pol_sigma_r3/r4-like"/>
</dbReference>
<dbReference type="InterPro" id="IPR039425">
    <property type="entry name" value="RNA_pol_sigma-70-like"/>
</dbReference>
<dbReference type="GO" id="GO:0003677">
    <property type="term" value="F:DNA binding"/>
    <property type="evidence" value="ECO:0007669"/>
    <property type="project" value="UniProtKB-KW"/>
</dbReference>
<evidence type="ECO:0000259" key="7">
    <source>
        <dbReference type="Pfam" id="PF04542"/>
    </source>
</evidence>
<dbReference type="InterPro" id="IPR007627">
    <property type="entry name" value="RNA_pol_sigma70_r2"/>
</dbReference>
<dbReference type="NCBIfam" id="TIGR02937">
    <property type="entry name" value="sigma70-ECF"/>
    <property type="match status" value="1"/>
</dbReference>
<dbReference type="SUPFAM" id="SSF88659">
    <property type="entry name" value="Sigma3 and sigma4 domains of RNA polymerase sigma factors"/>
    <property type="match status" value="1"/>
</dbReference>
<dbReference type="GO" id="GO:0016987">
    <property type="term" value="F:sigma factor activity"/>
    <property type="evidence" value="ECO:0007669"/>
    <property type="project" value="UniProtKB-KW"/>
</dbReference>
<dbReference type="CDD" id="cd06171">
    <property type="entry name" value="Sigma70_r4"/>
    <property type="match status" value="1"/>
</dbReference>
<dbReference type="RefSeq" id="WP_165300999.1">
    <property type="nucleotide sequence ID" value="NZ_JAAKZZ010000293.1"/>
</dbReference>
<dbReference type="PANTHER" id="PTHR43133">
    <property type="entry name" value="RNA POLYMERASE ECF-TYPE SIGMA FACTO"/>
    <property type="match status" value="1"/>
</dbReference>
<dbReference type="PANTHER" id="PTHR43133:SF25">
    <property type="entry name" value="RNA POLYMERASE SIGMA FACTOR RFAY-RELATED"/>
    <property type="match status" value="1"/>
</dbReference>
<dbReference type="Gene3D" id="1.10.10.10">
    <property type="entry name" value="Winged helix-like DNA-binding domain superfamily/Winged helix DNA-binding domain"/>
    <property type="match status" value="1"/>
</dbReference>
<evidence type="ECO:0000259" key="8">
    <source>
        <dbReference type="Pfam" id="PF08281"/>
    </source>
</evidence>
<dbReference type="PROSITE" id="PS01063">
    <property type="entry name" value="SIGMA70_ECF"/>
    <property type="match status" value="1"/>
</dbReference>
<keyword evidence="10" id="KW-1185">Reference proteome</keyword>
<dbReference type="GO" id="GO:0006352">
    <property type="term" value="P:DNA-templated transcription initiation"/>
    <property type="evidence" value="ECO:0007669"/>
    <property type="project" value="InterPro"/>
</dbReference>
<evidence type="ECO:0000256" key="5">
    <source>
        <dbReference type="ARBA" id="ARBA00023163"/>
    </source>
</evidence>
<sequence length="196" mass="21635">MGAEGFPGVEERVPQAGPERDKAFAEYVLPEVEVLLRVAMTLTSQAADAEDLVQDTLLRAYRSVDRFDGRHPRAWLLTIMRRTEINRHRRRRPQLLDDPDADLDRLAHSPAGPTATPEEIVVGESFDAVVDAALAALPVKHRQVVRLVDVDGLSYAEAAELLGVPEGTVMSRLHRARKRIRARLAAAGLAPKRGVL</sequence>
<evidence type="ECO:0000256" key="6">
    <source>
        <dbReference type="RuleBase" id="RU000716"/>
    </source>
</evidence>
<evidence type="ECO:0000256" key="4">
    <source>
        <dbReference type="ARBA" id="ARBA00023125"/>
    </source>
</evidence>
<evidence type="ECO:0000313" key="9">
    <source>
        <dbReference type="EMBL" id="NGO71361.1"/>
    </source>
</evidence>
<comment type="caution">
    <text evidence="9">The sequence shown here is derived from an EMBL/GenBank/DDBJ whole genome shotgun (WGS) entry which is preliminary data.</text>
</comment>
<evidence type="ECO:0000256" key="2">
    <source>
        <dbReference type="ARBA" id="ARBA00023015"/>
    </source>
</evidence>
<feature type="domain" description="RNA polymerase sigma factor 70 region 4 type 2" evidence="8">
    <location>
        <begin position="130"/>
        <end position="180"/>
    </location>
</feature>
<dbReference type="GO" id="GO:0006950">
    <property type="term" value="P:response to stress"/>
    <property type="evidence" value="ECO:0007669"/>
    <property type="project" value="UniProtKB-ARBA"/>
</dbReference>
<dbReference type="Pfam" id="PF08281">
    <property type="entry name" value="Sigma70_r4_2"/>
    <property type="match status" value="1"/>
</dbReference>
<protein>
    <recommendedName>
        <fullName evidence="6">RNA polymerase sigma factor</fullName>
    </recommendedName>
</protein>
<keyword evidence="5 6" id="KW-0804">Transcription</keyword>
<evidence type="ECO:0000256" key="1">
    <source>
        <dbReference type="ARBA" id="ARBA00010641"/>
    </source>
</evidence>